<name>A0ACC2I6P9_9PLEO</name>
<reference evidence="1" key="1">
    <citation type="submission" date="2022-11" db="EMBL/GenBank/DDBJ databases">
        <title>Genome Sequence of Boeremia exigua.</title>
        <authorList>
            <person name="Buettner E."/>
        </authorList>
    </citation>
    <scope>NUCLEOTIDE SEQUENCE</scope>
    <source>
        <strain evidence="1">CU02</strain>
    </source>
</reference>
<comment type="caution">
    <text evidence="1">The sequence shown here is derived from an EMBL/GenBank/DDBJ whole genome shotgun (WGS) entry which is preliminary data.</text>
</comment>
<evidence type="ECO:0000313" key="2">
    <source>
        <dbReference type="Proteomes" id="UP001153331"/>
    </source>
</evidence>
<gene>
    <name evidence="1" type="ORF">OPT61_g6419</name>
</gene>
<evidence type="ECO:0000313" key="1">
    <source>
        <dbReference type="EMBL" id="KAJ8110836.1"/>
    </source>
</evidence>
<organism evidence="1 2">
    <name type="scientific">Boeremia exigua</name>
    <dbReference type="NCBI Taxonomy" id="749465"/>
    <lineage>
        <taxon>Eukaryota</taxon>
        <taxon>Fungi</taxon>
        <taxon>Dikarya</taxon>
        <taxon>Ascomycota</taxon>
        <taxon>Pezizomycotina</taxon>
        <taxon>Dothideomycetes</taxon>
        <taxon>Pleosporomycetidae</taxon>
        <taxon>Pleosporales</taxon>
        <taxon>Pleosporineae</taxon>
        <taxon>Didymellaceae</taxon>
        <taxon>Boeremia</taxon>
    </lineage>
</organism>
<protein>
    <submittedName>
        <fullName evidence="1">Uncharacterized protein</fullName>
    </submittedName>
</protein>
<dbReference type="Proteomes" id="UP001153331">
    <property type="component" value="Unassembled WGS sequence"/>
</dbReference>
<accession>A0ACC2I6P9</accession>
<sequence length="517" mass="57871">MKPSESDARNCPYFGRNSTVEHVSIAEVRRHADAADGCAYCLLLREIADRLSGYVDINFNAEHLRRFGWRRVPISSTGSSFSTDLEVFVTKAQARLVETTPDQCDRYIALSHCWGNSRPACLTKKSTISKNMSGITDALMPHTFRDAIKVTQMLEVPYLWIDSICIVQDDPEEWQKESAKMTAYYENSYITICATAANSDDDGLWQHVEGVPSAEKLATMFTGMRYEVCVRIDEGNDSIDATHISWGRKTVAWRIAKDIAPLYMSDAGSLKNQARAMQKAATLKNVSNIWRLLVDHYSELSLTNPTDRLPAISGLAKACKSIRPADDRYLAGLWMTTLITDLCWNVPFHIIPQARPKLWVAPTWSWASLCEHVSYASCMYTNANEINHTEVLHATTEAAGHDPTGRISSGSITLFGPIQSATVGQIHLNKVRVEAHSLSIGCCFDSVVDLADGLVQGGSIVHCLRMHSIPSWDWIMVLVAEIGMPGTYRRVGMAQHDTHEINRHWYHDKPKIKVRII</sequence>
<keyword evidence="2" id="KW-1185">Reference proteome</keyword>
<dbReference type="EMBL" id="JAPHNI010000461">
    <property type="protein sequence ID" value="KAJ8110836.1"/>
    <property type="molecule type" value="Genomic_DNA"/>
</dbReference>
<proteinExistence type="predicted"/>